<gene>
    <name evidence="2" type="ORF">Tci_907666</name>
</gene>
<comment type="caution">
    <text evidence="2">The sequence shown here is derived from an EMBL/GenBank/DDBJ whole genome shotgun (WGS) entry which is preliminary data.</text>
</comment>
<organism evidence="2">
    <name type="scientific">Tanacetum cinerariifolium</name>
    <name type="common">Dalmatian daisy</name>
    <name type="synonym">Chrysanthemum cinerariifolium</name>
    <dbReference type="NCBI Taxonomy" id="118510"/>
    <lineage>
        <taxon>Eukaryota</taxon>
        <taxon>Viridiplantae</taxon>
        <taxon>Streptophyta</taxon>
        <taxon>Embryophyta</taxon>
        <taxon>Tracheophyta</taxon>
        <taxon>Spermatophyta</taxon>
        <taxon>Magnoliopsida</taxon>
        <taxon>eudicotyledons</taxon>
        <taxon>Gunneridae</taxon>
        <taxon>Pentapetalae</taxon>
        <taxon>asterids</taxon>
        <taxon>campanulids</taxon>
        <taxon>Asterales</taxon>
        <taxon>Asteraceae</taxon>
        <taxon>Asteroideae</taxon>
        <taxon>Anthemideae</taxon>
        <taxon>Anthemidinae</taxon>
        <taxon>Tanacetum</taxon>
    </lineage>
</organism>
<evidence type="ECO:0000313" key="2">
    <source>
        <dbReference type="EMBL" id="GFD35697.1"/>
    </source>
</evidence>
<reference evidence="2" key="1">
    <citation type="journal article" date="2019" name="Sci. Rep.">
        <title>Draft genome of Tanacetum cinerariifolium, the natural source of mosquito coil.</title>
        <authorList>
            <person name="Yamashiro T."/>
            <person name="Shiraishi A."/>
            <person name="Satake H."/>
            <person name="Nakayama K."/>
        </authorList>
    </citation>
    <scope>NUCLEOTIDE SEQUENCE</scope>
</reference>
<dbReference type="AlphaFoldDB" id="A0A699VKI9"/>
<feature type="non-terminal residue" evidence="2">
    <location>
        <position position="1"/>
    </location>
</feature>
<evidence type="ECO:0000256" key="1">
    <source>
        <dbReference type="SAM" id="MobiDB-lite"/>
    </source>
</evidence>
<dbReference type="EMBL" id="BKCJ011462100">
    <property type="protein sequence ID" value="GFD35697.1"/>
    <property type="molecule type" value="Genomic_DNA"/>
</dbReference>
<name>A0A699VKI9_TANCI</name>
<proteinExistence type="predicted"/>
<feature type="region of interest" description="Disordered" evidence="1">
    <location>
        <begin position="1"/>
        <end position="48"/>
    </location>
</feature>
<accession>A0A699VKI9</accession>
<protein>
    <submittedName>
        <fullName evidence="2">Uncharacterized protein</fullName>
    </submittedName>
</protein>
<sequence>SDIEEESKKVVLGADEGCQSEGQAGPDPGAQAEGQMRSDAGAQDDGQAGSNLMKFLKARLDQTLVMLERIRRVYYNILSEGSRESQAYS</sequence>